<dbReference type="Proteomes" id="UP000199068">
    <property type="component" value="Unassembled WGS sequence"/>
</dbReference>
<dbReference type="InterPro" id="IPR052022">
    <property type="entry name" value="26kDa_periplasmic_antigen"/>
</dbReference>
<evidence type="ECO:0000313" key="2">
    <source>
        <dbReference type="Proteomes" id="UP000199068"/>
    </source>
</evidence>
<evidence type="ECO:0000313" key="1">
    <source>
        <dbReference type="EMBL" id="SDL93672.1"/>
    </source>
</evidence>
<dbReference type="STRING" id="1121325.SAMN04515677_104211"/>
<accession>A0A1G9P451</accession>
<protein>
    <recommendedName>
        <fullName evidence="3">SIMPL domain-containing protein</fullName>
    </recommendedName>
</protein>
<proteinExistence type="predicted"/>
<dbReference type="RefSeq" id="WP_092725554.1">
    <property type="nucleotide sequence ID" value="NZ_FNGW01000004.1"/>
</dbReference>
<organism evidence="1 2">
    <name type="scientific">Romboutsia lituseburensis DSM 797</name>
    <dbReference type="NCBI Taxonomy" id="1121325"/>
    <lineage>
        <taxon>Bacteria</taxon>
        <taxon>Bacillati</taxon>
        <taxon>Bacillota</taxon>
        <taxon>Clostridia</taxon>
        <taxon>Peptostreptococcales</taxon>
        <taxon>Peptostreptococcaceae</taxon>
        <taxon>Romboutsia</taxon>
    </lineage>
</organism>
<dbReference type="Gene3D" id="3.30.70.2970">
    <property type="entry name" value="Protein of unknown function (DUF541), domain 2"/>
    <property type="match status" value="1"/>
</dbReference>
<dbReference type="PANTHER" id="PTHR34387:SF1">
    <property type="entry name" value="PERIPLASMIC IMMUNOGENIC PROTEIN"/>
    <property type="match status" value="1"/>
</dbReference>
<name>A0A1G9P451_9FIRM</name>
<dbReference type="EMBL" id="FNGW01000004">
    <property type="protein sequence ID" value="SDL93672.1"/>
    <property type="molecule type" value="Genomic_DNA"/>
</dbReference>
<keyword evidence="2" id="KW-1185">Reference proteome</keyword>
<reference evidence="1 2" key="1">
    <citation type="submission" date="2016-10" db="EMBL/GenBank/DDBJ databases">
        <authorList>
            <person name="de Groot N.N."/>
        </authorList>
    </citation>
    <scope>NUCLEOTIDE SEQUENCE [LARGE SCALE GENOMIC DNA]</scope>
    <source>
        <strain evidence="1 2">DSM 797</strain>
    </source>
</reference>
<dbReference type="PANTHER" id="PTHR34387">
    <property type="entry name" value="SLR1258 PROTEIN"/>
    <property type="match status" value="1"/>
</dbReference>
<dbReference type="Gene3D" id="3.30.110.170">
    <property type="entry name" value="Protein of unknown function (DUF541), domain 1"/>
    <property type="match status" value="1"/>
</dbReference>
<dbReference type="Pfam" id="PF04402">
    <property type="entry name" value="SIMPL"/>
    <property type="match status" value="1"/>
</dbReference>
<dbReference type="AlphaFoldDB" id="A0A1G9P451"/>
<sequence>MQFRNNNMYMPTDKGSLSVHGTGYIEVNSDMARLKVKISTDNISLEEAQDKNKEITDRVLMSLEDYGIAEENIHSENLSVSKNYNLSNNTFLSYKVTNVISVLLDDFNKLGDVYSLIIENGANDEINVDFVLSNPTQYYNRALKKATQDALNKAGLLAKSFNVKYNPIPNKITELSSPVYAITYSSSSNSYYQDIAPGVVKIIAEVEAVFSTFPF</sequence>
<dbReference type="InterPro" id="IPR007497">
    <property type="entry name" value="SIMPL/DUF541"/>
</dbReference>
<dbReference type="GO" id="GO:0006974">
    <property type="term" value="P:DNA damage response"/>
    <property type="evidence" value="ECO:0007669"/>
    <property type="project" value="TreeGrafter"/>
</dbReference>
<evidence type="ECO:0008006" key="3">
    <source>
        <dbReference type="Google" id="ProtNLM"/>
    </source>
</evidence>
<gene>
    <name evidence="1" type="ORF">SAMN04515677_104211</name>
</gene>